<keyword evidence="3 4" id="KW-0808">Transferase</keyword>
<gene>
    <name evidence="7" type="ORF">GMRT_12554</name>
</gene>
<dbReference type="InterPro" id="IPR036901">
    <property type="entry name" value="Asp/Orn_carbamoylTrfase_sf"/>
</dbReference>
<proteinExistence type="inferred from homology"/>
<dbReference type="AlphaFoldDB" id="A0A4Z1SRA7"/>
<keyword evidence="8" id="KW-1185">Reference proteome</keyword>
<reference evidence="7 8" key="1">
    <citation type="submission" date="2019-05" db="EMBL/GenBank/DDBJ databases">
        <title>The compact genome of Giardia muris reveals important steps in the evolution of intestinal protozoan parasites.</title>
        <authorList>
            <person name="Xu F."/>
            <person name="Jimenez-Gonzalez A."/>
            <person name="Einarsson E."/>
            <person name="Astvaldsson A."/>
            <person name="Peirasmaki D."/>
            <person name="Eckmann L."/>
            <person name="Andersson J.O."/>
            <person name="Svard S.G."/>
            <person name="Jerlstrom-Hultqvist J."/>
        </authorList>
    </citation>
    <scope>NUCLEOTIDE SEQUENCE [LARGE SCALE GENOMIC DNA]</scope>
    <source>
        <strain evidence="7 8">Roberts-Thomson</strain>
    </source>
</reference>
<protein>
    <recommendedName>
        <fullName evidence="2">ornithine carbamoyltransferase</fullName>
        <ecNumber evidence="2">2.1.3.3</ecNumber>
    </recommendedName>
</protein>
<dbReference type="NCBIfam" id="TIGR00658">
    <property type="entry name" value="orni_carb_tr"/>
    <property type="match status" value="1"/>
</dbReference>
<dbReference type="EC" id="2.1.3.3" evidence="2"/>
<dbReference type="SUPFAM" id="SSF53671">
    <property type="entry name" value="Aspartate/ornithine carbamoyltransferase"/>
    <property type="match status" value="1"/>
</dbReference>
<comment type="similarity">
    <text evidence="1">Belongs to the aspartate/ornithine carbamoyltransferase superfamily. OTCase family.</text>
</comment>
<dbReference type="Pfam" id="PF00185">
    <property type="entry name" value="OTCace"/>
    <property type="match status" value="1"/>
</dbReference>
<evidence type="ECO:0000259" key="5">
    <source>
        <dbReference type="Pfam" id="PF00185"/>
    </source>
</evidence>
<dbReference type="PRINTS" id="PR00102">
    <property type="entry name" value="OTCASE"/>
</dbReference>
<dbReference type="FunFam" id="3.40.50.1370:FF:000008">
    <property type="entry name" value="Ornithine carbamoyltransferase"/>
    <property type="match status" value="1"/>
</dbReference>
<dbReference type="PANTHER" id="PTHR45753">
    <property type="entry name" value="ORNITHINE CARBAMOYLTRANSFERASE, MITOCHONDRIAL"/>
    <property type="match status" value="1"/>
</dbReference>
<sequence length="317" mass="35458">MPARHLLTISDLTPTELKYLIDRALLMKARPEDYAERAQRKTLLAIFSKPSLRTRVSLETAMTRMGGHAIYYEIGSHSNVGGKETVQDTAEVFSRMVDICSARLHTREMMSELAKHSLVPCLNALDDWAHPLQMVCDFMTIQEHFGGFQGVSLAYCGDSRNNVTYDLMRACSLLGIECRVCCPNHPDFKPCTEVVDECANLVKKYSTGAVIRVYHDCLEGVKGVDVVYTDSWMSYHIPEAEREERRRILLPYQVTDAVMAATSSRSVFMNCLPASRGDEQTASVMDGAKSICYTQAGNRLPSAMAVLDFFLHGCQMS</sequence>
<dbReference type="EMBL" id="VDLU01000002">
    <property type="protein sequence ID" value="TNJ28422.1"/>
    <property type="molecule type" value="Genomic_DNA"/>
</dbReference>
<dbReference type="VEuPathDB" id="GiardiaDB:GMRT_12554"/>
<dbReference type="GO" id="GO:0016597">
    <property type="term" value="F:amino acid binding"/>
    <property type="evidence" value="ECO:0007669"/>
    <property type="project" value="InterPro"/>
</dbReference>
<dbReference type="Proteomes" id="UP000315496">
    <property type="component" value="Chromosome 2"/>
</dbReference>
<dbReference type="InterPro" id="IPR006130">
    <property type="entry name" value="Asp/Orn_carbamoylTrfase"/>
</dbReference>
<dbReference type="InterPro" id="IPR006132">
    <property type="entry name" value="Asp/Orn_carbamoyltranf_P-bd"/>
</dbReference>
<dbReference type="Pfam" id="PF02729">
    <property type="entry name" value="OTCace_N"/>
    <property type="match status" value="1"/>
</dbReference>
<dbReference type="PRINTS" id="PR00100">
    <property type="entry name" value="AOTCASE"/>
</dbReference>
<evidence type="ECO:0000256" key="4">
    <source>
        <dbReference type="RuleBase" id="RU003634"/>
    </source>
</evidence>
<evidence type="ECO:0000313" key="7">
    <source>
        <dbReference type="EMBL" id="TNJ28422.1"/>
    </source>
</evidence>
<dbReference type="PANTHER" id="PTHR45753:SF3">
    <property type="entry name" value="ORNITHINE TRANSCARBAMYLASE, MITOCHONDRIAL"/>
    <property type="match status" value="1"/>
</dbReference>
<accession>A0A4Z1SRA7</accession>
<dbReference type="OrthoDB" id="10252326at2759"/>
<evidence type="ECO:0000256" key="3">
    <source>
        <dbReference type="ARBA" id="ARBA00022679"/>
    </source>
</evidence>
<organism evidence="7 8">
    <name type="scientific">Giardia muris</name>
    <dbReference type="NCBI Taxonomy" id="5742"/>
    <lineage>
        <taxon>Eukaryota</taxon>
        <taxon>Metamonada</taxon>
        <taxon>Diplomonadida</taxon>
        <taxon>Hexamitidae</taxon>
        <taxon>Giardiinae</taxon>
        <taxon>Giardia</taxon>
    </lineage>
</organism>
<dbReference type="GO" id="GO:0004585">
    <property type="term" value="F:ornithine carbamoyltransferase activity"/>
    <property type="evidence" value="ECO:0007669"/>
    <property type="project" value="UniProtKB-EC"/>
</dbReference>
<evidence type="ECO:0000256" key="1">
    <source>
        <dbReference type="ARBA" id="ARBA00007805"/>
    </source>
</evidence>
<feature type="domain" description="Aspartate/ornithine carbamoyltransferase carbamoyl-P binding" evidence="6">
    <location>
        <begin position="4"/>
        <end position="143"/>
    </location>
</feature>
<evidence type="ECO:0000259" key="6">
    <source>
        <dbReference type="Pfam" id="PF02729"/>
    </source>
</evidence>
<comment type="caution">
    <text evidence="7">The sequence shown here is derived from an EMBL/GenBank/DDBJ whole genome shotgun (WGS) entry which is preliminary data.</text>
</comment>
<evidence type="ECO:0000313" key="8">
    <source>
        <dbReference type="Proteomes" id="UP000315496"/>
    </source>
</evidence>
<evidence type="ECO:0000256" key="2">
    <source>
        <dbReference type="ARBA" id="ARBA00013007"/>
    </source>
</evidence>
<feature type="domain" description="Aspartate/ornithine carbamoyltransferase Asp/Orn-binding" evidence="5">
    <location>
        <begin position="149"/>
        <end position="309"/>
    </location>
</feature>
<name>A0A4Z1SRA7_GIAMU</name>
<dbReference type="GO" id="GO:0042450">
    <property type="term" value="P:L-arginine biosynthetic process via ornithine"/>
    <property type="evidence" value="ECO:0007669"/>
    <property type="project" value="TreeGrafter"/>
</dbReference>
<dbReference type="Gene3D" id="3.40.50.1370">
    <property type="entry name" value="Aspartate/ornithine carbamoyltransferase"/>
    <property type="match status" value="2"/>
</dbReference>
<dbReference type="GO" id="GO:0019240">
    <property type="term" value="P:citrulline biosynthetic process"/>
    <property type="evidence" value="ECO:0007669"/>
    <property type="project" value="TreeGrafter"/>
</dbReference>
<dbReference type="InterPro" id="IPR002292">
    <property type="entry name" value="Orn/put_carbamltrans"/>
</dbReference>
<dbReference type="InterPro" id="IPR006131">
    <property type="entry name" value="Asp_carbamoyltransf_Asp/Orn-bd"/>
</dbReference>